<gene>
    <name evidence="1" type="ORF">HJG60_011865</name>
</gene>
<organism evidence="1 2">
    <name type="scientific">Phyllostomus discolor</name>
    <name type="common">pale spear-nosed bat</name>
    <dbReference type="NCBI Taxonomy" id="89673"/>
    <lineage>
        <taxon>Eukaryota</taxon>
        <taxon>Metazoa</taxon>
        <taxon>Chordata</taxon>
        <taxon>Craniata</taxon>
        <taxon>Vertebrata</taxon>
        <taxon>Euteleostomi</taxon>
        <taxon>Mammalia</taxon>
        <taxon>Eutheria</taxon>
        <taxon>Laurasiatheria</taxon>
        <taxon>Chiroptera</taxon>
        <taxon>Yangochiroptera</taxon>
        <taxon>Phyllostomidae</taxon>
        <taxon>Phyllostominae</taxon>
        <taxon>Phyllostomus</taxon>
    </lineage>
</organism>
<accession>A0A833ZD20</accession>
<sequence>MPLVPFKLLPWCWSSEGVLSLCVGSLRGTAWKSSSFFHWLSPHWFLQPELMGIYLPGTGTLGWGAWCGAGTPHSQYIPPKFLSTTHGLGTSPFHVSTPPTSLDGCGLFNSTVVRLPLNLISDGYE</sequence>
<dbReference type="EMBL" id="JABVXQ010000008">
    <property type="protein sequence ID" value="KAF6094767.1"/>
    <property type="molecule type" value="Genomic_DNA"/>
</dbReference>
<proteinExistence type="predicted"/>
<reference evidence="1 2" key="1">
    <citation type="journal article" date="2020" name="Nature">
        <title>Six reference-quality genomes reveal evolution of bat adaptations.</title>
        <authorList>
            <person name="Jebb D."/>
            <person name="Huang Z."/>
            <person name="Pippel M."/>
            <person name="Hughes G.M."/>
            <person name="Lavrichenko K."/>
            <person name="Devanna P."/>
            <person name="Winkler S."/>
            <person name="Jermiin L.S."/>
            <person name="Skirmuntt E.C."/>
            <person name="Katzourakis A."/>
            <person name="Burkitt-Gray L."/>
            <person name="Ray D.A."/>
            <person name="Sullivan K.A.M."/>
            <person name="Roscito J.G."/>
            <person name="Kirilenko B.M."/>
            <person name="Davalos L.M."/>
            <person name="Corthals A.P."/>
            <person name="Power M.L."/>
            <person name="Jones G."/>
            <person name="Ransome R.D."/>
            <person name="Dechmann D.K.N."/>
            <person name="Locatelli A.G."/>
            <person name="Puechmaille S.J."/>
            <person name="Fedrigo O."/>
            <person name="Jarvis E.D."/>
            <person name="Hiller M."/>
            <person name="Vernes S.C."/>
            <person name="Myers E.W."/>
            <person name="Teeling E.C."/>
        </authorList>
    </citation>
    <scope>NUCLEOTIDE SEQUENCE [LARGE SCALE GENOMIC DNA]</scope>
    <source>
        <strain evidence="1">Bat1K_MPI-CBG_1</strain>
    </source>
</reference>
<evidence type="ECO:0000313" key="1">
    <source>
        <dbReference type="EMBL" id="KAF6094767.1"/>
    </source>
</evidence>
<protein>
    <submittedName>
        <fullName evidence="1">Uncharacterized protein</fullName>
    </submittedName>
</protein>
<comment type="caution">
    <text evidence="1">The sequence shown here is derived from an EMBL/GenBank/DDBJ whole genome shotgun (WGS) entry which is preliminary data.</text>
</comment>
<dbReference type="AlphaFoldDB" id="A0A833ZD20"/>
<name>A0A833ZD20_9CHIR</name>
<dbReference type="Proteomes" id="UP000664940">
    <property type="component" value="Unassembled WGS sequence"/>
</dbReference>
<evidence type="ECO:0000313" key="2">
    <source>
        <dbReference type="Proteomes" id="UP000664940"/>
    </source>
</evidence>